<dbReference type="PANTHER" id="PTHR43792:SF1">
    <property type="entry name" value="N-ACETYLTRANSFERASE DOMAIN-CONTAINING PROTEIN"/>
    <property type="match status" value="1"/>
</dbReference>
<gene>
    <name evidence="2" type="ORF">ASILVAE211_02250</name>
</gene>
<dbReference type="PANTHER" id="PTHR43792">
    <property type="entry name" value="GNAT FAMILY, PUTATIVE (AFU_ORTHOLOGUE AFUA_3G00765)-RELATED-RELATED"/>
    <property type="match status" value="1"/>
</dbReference>
<dbReference type="PROSITE" id="PS51186">
    <property type="entry name" value="GNAT"/>
    <property type="match status" value="1"/>
</dbReference>
<evidence type="ECO:0000313" key="2">
    <source>
        <dbReference type="EMBL" id="MCB8873988.1"/>
    </source>
</evidence>
<dbReference type="AlphaFoldDB" id="A0A963YN81"/>
<dbReference type="InterPro" id="IPR051531">
    <property type="entry name" value="N-acetyltransferase"/>
</dbReference>
<evidence type="ECO:0000259" key="1">
    <source>
        <dbReference type="PROSITE" id="PS51186"/>
    </source>
</evidence>
<dbReference type="GO" id="GO:0016747">
    <property type="term" value="F:acyltransferase activity, transferring groups other than amino-acyl groups"/>
    <property type="evidence" value="ECO:0007669"/>
    <property type="project" value="InterPro"/>
</dbReference>
<dbReference type="Proteomes" id="UP000708298">
    <property type="component" value="Unassembled WGS sequence"/>
</dbReference>
<dbReference type="InterPro" id="IPR016181">
    <property type="entry name" value="Acyl_CoA_acyltransferase"/>
</dbReference>
<name>A0A963YN81_9PROT</name>
<dbReference type="RefSeq" id="WP_227319645.1">
    <property type="nucleotide sequence ID" value="NZ_JAESVB010000001.1"/>
</dbReference>
<comment type="caution">
    <text evidence="2">The sequence shown here is derived from an EMBL/GenBank/DDBJ whole genome shotgun (WGS) entry which is preliminary data.</text>
</comment>
<organism evidence="2 3">
    <name type="scientific">Acidisoma silvae</name>
    <dbReference type="NCBI Taxonomy" id="2802396"/>
    <lineage>
        <taxon>Bacteria</taxon>
        <taxon>Pseudomonadati</taxon>
        <taxon>Pseudomonadota</taxon>
        <taxon>Alphaproteobacteria</taxon>
        <taxon>Acetobacterales</taxon>
        <taxon>Acidocellaceae</taxon>
        <taxon>Acidisoma</taxon>
    </lineage>
</organism>
<protein>
    <submittedName>
        <fullName evidence="2">GNAT family N-acetyltransferase</fullName>
    </submittedName>
</protein>
<evidence type="ECO:0000313" key="3">
    <source>
        <dbReference type="Proteomes" id="UP000708298"/>
    </source>
</evidence>
<accession>A0A963YN81</accession>
<dbReference type="Gene3D" id="3.40.630.30">
    <property type="match status" value="1"/>
</dbReference>
<dbReference type="Pfam" id="PF13302">
    <property type="entry name" value="Acetyltransf_3"/>
    <property type="match status" value="1"/>
</dbReference>
<proteinExistence type="predicted"/>
<sequence length="167" mass="17862">MIETARLTLRRMTLADAPALHDFMRDAETMRYWSSLPHATLAETEAFVADTVASVAAGSSDDFLITQAGVTLGKAGLWRGGELGILLGRPFWGQGFAREAAKAVIDRGFASGTPAIVADVDPRNASSLKLLGRLGFRKTGEAKATFQIGPDWVDSVYLTLTPADYGT</sequence>
<reference evidence="2" key="1">
    <citation type="journal article" date="2021" name="Microorganisms">
        <title>Acidisoma silvae sp. nov. and Acidisomacellulosilytica sp. nov., Two Acidophilic Bacteria Isolated from Decaying Wood, Hydrolyzing Cellulose and Producing Poly-3-hydroxybutyrate.</title>
        <authorList>
            <person name="Mieszkin S."/>
            <person name="Pouder E."/>
            <person name="Uroz S."/>
            <person name="Simon-Colin C."/>
            <person name="Alain K."/>
        </authorList>
    </citation>
    <scope>NUCLEOTIDE SEQUENCE</scope>
    <source>
        <strain evidence="2">HW T2.11</strain>
    </source>
</reference>
<keyword evidence="3" id="KW-1185">Reference proteome</keyword>
<dbReference type="SUPFAM" id="SSF55729">
    <property type="entry name" value="Acyl-CoA N-acyltransferases (Nat)"/>
    <property type="match status" value="1"/>
</dbReference>
<dbReference type="InterPro" id="IPR000182">
    <property type="entry name" value="GNAT_dom"/>
</dbReference>
<feature type="domain" description="N-acetyltransferase" evidence="1">
    <location>
        <begin position="7"/>
        <end position="163"/>
    </location>
</feature>
<reference evidence="2" key="2">
    <citation type="submission" date="2021-01" db="EMBL/GenBank/DDBJ databases">
        <authorList>
            <person name="Mieszkin S."/>
            <person name="Pouder E."/>
            <person name="Alain K."/>
        </authorList>
    </citation>
    <scope>NUCLEOTIDE SEQUENCE</scope>
    <source>
        <strain evidence="2">HW T2.11</strain>
    </source>
</reference>
<dbReference type="EMBL" id="JAESVB010000001">
    <property type="protein sequence ID" value="MCB8873988.1"/>
    <property type="molecule type" value="Genomic_DNA"/>
</dbReference>